<dbReference type="RefSeq" id="WP_133572240.1">
    <property type="nucleotide sequence ID" value="NZ_SNYR01000002.1"/>
</dbReference>
<accession>A0A4R6VN00</accession>
<dbReference type="EMBL" id="SNYR01000002">
    <property type="protein sequence ID" value="TDQ63562.1"/>
    <property type="molecule type" value="Genomic_DNA"/>
</dbReference>
<dbReference type="Proteomes" id="UP000295391">
    <property type="component" value="Unassembled WGS sequence"/>
</dbReference>
<name>A0A4R6VN00_9HYPH</name>
<reference evidence="2 3" key="1">
    <citation type="submission" date="2019-03" db="EMBL/GenBank/DDBJ databases">
        <title>Genomic Encyclopedia of Type Strains, Phase III (KMG-III): the genomes of soil and plant-associated and newly described type strains.</title>
        <authorList>
            <person name="Whitman W."/>
        </authorList>
    </citation>
    <scope>NUCLEOTIDE SEQUENCE [LARGE SCALE GENOMIC DNA]</scope>
    <source>
        <strain evidence="2 3">CGMCC 1.7002</strain>
    </source>
</reference>
<evidence type="ECO:0000313" key="3">
    <source>
        <dbReference type="Proteomes" id="UP000295391"/>
    </source>
</evidence>
<evidence type="ECO:0000259" key="1">
    <source>
        <dbReference type="Pfam" id="PF22262"/>
    </source>
</evidence>
<protein>
    <recommendedName>
        <fullName evidence="1">DUF6950 domain-containing protein</fullName>
    </recommendedName>
</protein>
<dbReference type="AlphaFoldDB" id="A0A4R6VN00"/>
<organism evidence="2 3">
    <name type="scientific">Maritalea mobilis</name>
    <dbReference type="NCBI Taxonomy" id="483324"/>
    <lineage>
        <taxon>Bacteria</taxon>
        <taxon>Pseudomonadati</taxon>
        <taxon>Pseudomonadota</taxon>
        <taxon>Alphaproteobacteria</taxon>
        <taxon>Hyphomicrobiales</taxon>
        <taxon>Devosiaceae</taxon>
        <taxon>Maritalea</taxon>
    </lineage>
</organism>
<proteinExistence type="predicted"/>
<sequence length="133" mass="14500">MISKKDAVKKHLKIWRSDPFSWGDGDCLTRCASYVADIHDIDPAMGLRGTYSSREGAQEHIDRAGGVAALVGQQLEGLGFEKADPEFGDIVVVQFGEIELGGICLGDKVAMSAETHLIEIPTRFVKVIAAWRI</sequence>
<dbReference type="OrthoDB" id="6586924at2"/>
<gene>
    <name evidence="2" type="ORF">ATL17_1568</name>
</gene>
<dbReference type="InterPro" id="IPR053802">
    <property type="entry name" value="DUF6950"/>
</dbReference>
<feature type="domain" description="DUF6950" evidence="1">
    <location>
        <begin position="7"/>
        <end position="133"/>
    </location>
</feature>
<comment type="caution">
    <text evidence="2">The sequence shown here is derived from an EMBL/GenBank/DDBJ whole genome shotgun (WGS) entry which is preliminary data.</text>
</comment>
<dbReference type="Pfam" id="PF22262">
    <property type="entry name" value="DUF6950"/>
    <property type="match status" value="1"/>
</dbReference>
<keyword evidence="3" id="KW-1185">Reference proteome</keyword>
<evidence type="ECO:0000313" key="2">
    <source>
        <dbReference type="EMBL" id="TDQ63562.1"/>
    </source>
</evidence>